<dbReference type="AlphaFoldDB" id="A0A934W6W6"/>
<evidence type="ECO:0000256" key="2">
    <source>
        <dbReference type="SAM" id="MobiDB-lite"/>
    </source>
</evidence>
<evidence type="ECO:0000256" key="1">
    <source>
        <dbReference type="SAM" id="Coils"/>
    </source>
</evidence>
<feature type="compositionally biased region" description="Polar residues" evidence="2">
    <location>
        <begin position="326"/>
        <end position="343"/>
    </location>
</feature>
<accession>A0A934W6W6</accession>
<feature type="region of interest" description="Disordered" evidence="2">
    <location>
        <begin position="539"/>
        <end position="565"/>
    </location>
</feature>
<feature type="region of interest" description="Disordered" evidence="2">
    <location>
        <begin position="326"/>
        <end position="412"/>
    </location>
</feature>
<feature type="compositionally biased region" description="Basic and acidic residues" evidence="2">
    <location>
        <begin position="550"/>
        <end position="565"/>
    </location>
</feature>
<feature type="region of interest" description="Disordered" evidence="2">
    <location>
        <begin position="1"/>
        <end position="44"/>
    </location>
</feature>
<organism evidence="3 4">
    <name type="scientific">Noviherbaspirillum pedocola</name>
    <dbReference type="NCBI Taxonomy" id="2801341"/>
    <lineage>
        <taxon>Bacteria</taxon>
        <taxon>Pseudomonadati</taxon>
        <taxon>Pseudomonadota</taxon>
        <taxon>Betaproteobacteria</taxon>
        <taxon>Burkholderiales</taxon>
        <taxon>Oxalobacteraceae</taxon>
        <taxon>Noviherbaspirillum</taxon>
    </lineage>
</organism>
<feature type="compositionally biased region" description="Polar residues" evidence="2">
    <location>
        <begin position="1"/>
        <end position="11"/>
    </location>
</feature>
<feature type="region of interest" description="Disordered" evidence="2">
    <location>
        <begin position="160"/>
        <end position="218"/>
    </location>
</feature>
<dbReference type="Proteomes" id="UP000622890">
    <property type="component" value="Unassembled WGS sequence"/>
</dbReference>
<evidence type="ECO:0000313" key="4">
    <source>
        <dbReference type="Proteomes" id="UP000622890"/>
    </source>
</evidence>
<proteinExistence type="predicted"/>
<gene>
    <name evidence="3" type="ORF">JJB74_13540</name>
</gene>
<name>A0A934W6W6_9BURK</name>
<feature type="compositionally biased region" description="Polar residues" evidence="2">
    <location>
        <begin position="25"/>
        <end position="34"/>
    </location>
</feature>
<feature type="region of interest" description="Disordered" evidence="2">
    <location>
        <begin position="60"/>
        <end position="86"/>
    </location>
</feature>
<dbReference type="EMBL" id="JAEPBG010000005">
    <property type="protein sequence ID" value="MBK4735640.1"/>
    <property type="molecule type" value="Genomic_DNA"/>
</dbReference>
<feature type="compositionally biased region" description="Polar residues" evidence="2">
    <location>
        <begin position="368"/>
        <end position="379"/>
    </location>
</feature>
<evidence type="ECO:0000313" key="3">
    <source>
        <dbReference type="EMBL" id="MBK4735640.1"/>
    </source>
</evidence>
<dbReference type="RefSeq" id="WP_200592420.1">
    <property type="nucleotide sequence ID" value="NZ_JAEPBG010000005.1"/>
</dbReference>
<keyword evidence="4" id="KW-1185">Reference proteome</keyword>
<feature type="compositionally biased region" description="Polar residues" evidence="2">
    <location>
        <begin position="351"/>
        <end position="361"/>
    </location>
</feature>
<protein>
    <submittedName>
        <fullName evidence="3">Uncharacterized protein</fullName>
    </submittedName>
</protein>
<sequence>MNDATPPNNQVPFFIPGPTPPGKSTDPNTGTNVGAESAPGAPNLHAKSAAETLFDPQSTASSIPLTTMQPSLSSKPAQTSAKSAVSSKYVDMSQLKAELEDVREMVSDVVTRLINILERLQNLHAGNPATMAQIKRLKAATEKLLASADDVSNEVAGIEHEHKTPTSGRTHSGVSAPTQNTVGSSPVTQSGTGNLAQAPTTSALPAKPTQPTNQEKIDRMKRGVFTAFSKLASMNHKLKDSQTDDKQLLEQARKLSVEFQNAMQMMGTFSGEIDQLSANKNEQQIFDFEIKLTLLSSYVSGLEQRFTELMHQINFFDDFEKKTAEKSNGISSNNQAVSNTSGSPLKATLSLGPQSGGSAPSDNKDQVINKTMAASTNLKGGQAPDKSSADKSIETSKSTAISGKPASSAQSSRSAYQTRIMNLYEGFRATDKYATAIWYKYFEKINNDQLNDERTLKLRSAYKALQDNLTQLSEILEKSRTDFWAMWDEKLTHELPNHHSSLGGILNKLPIYENMHQQMIEATRNLEQECISFLEGNAVKNDGAGKKPTPMKDEIKEKDTKPPKT</sequence>
<reference evidence="3" key="1">
    <citation type="submission" date="2021-01" db="EMBL/GenBank/DDBJ databases">
        <title>Genome sequence of strain Noviherbaspirillum sp. DKR-6.</title>
        <authorList>
            <person name="Chaudhary D.K."/>
        </authorList>
    </citation>
    <scope>NUCLEOTIDE SEQUENCE</scope>
    <source>
        <strain evidence="3">DKR-6</strain>
    </source>
</reference>
<keyword evidence="1" id="KW-0175">Coiled coil</keyword>
<comment type="caution">
    <text evidence="3">The sequence shown here is derived from an EMBL/GenBank/DDBJ whole genome shotgun (WGS) entry which is preliminary data.</text>
</comment>
<feature type="compositionally biased region" description="Polar residues" evidence="2">
    <location>
        <begin position="165"/>
        <end position="214"/>
    </location>
</feature>
<feature type="coiled-coil region" evidence="1">
    <location>
        <begin position="92"/>
        <end position="154"/>
    </location>
</feature>